<dbReference type="SUPFAM" id="SSF51445">
    <property type="entry name" value="(Trans)glycosidases"/>
    <property type="match status" value="1"/>
</dbReference>
<protein>
    <recommendedName>
        <fullName evidence="4">Glycosyl hydrolase family 13 catalytic domain-containing protein</fullName>
    </recommendedName>
</protein>
<feature type="domain" description="Glycosyl hydrolase family 13 catalytic" evidence="4">
    <location>
        <begin position="134"/>
        <end position="557"/>
    </location>
</feature>
<evidence type="ECO:0000313" key="6">
    <source>
        <dbReference type="Proteomes" id="UP000065220"/>
    </source>
</evidence>
<evidence type="ECO:0000256" key="1">
    <source>
        <dbReference type="ARBA" id="ARBA00022801"/>
    </source>
</evidence>
<dbReference type="STRING" id="111015.AXF14_09700"/>
<reference evidence="6" key="1">
    <citation type="submission" date="2016-02" db="EMBL/GenBank/DDBJ databases">
        <authorList>
            <person name="Holder M.E."/>
            <person name="Ajami N.J."/>
            <person name="Petrosino J.F."/>
        </authorList>
    </citation>
    <scope>NUCLEOTIDE SEQUENCE [LARGE SCALE GENOMIC DNA]</scope>
    <source>
        <strain evidence="6">CCUG 36733</strain>
    </source>
</reference>
<dbReference type="GO" id="GO:0005975">
    <property type="term" value="P:carbohydrate metabolic process"/>
    <property type="evidence" value="ECO:0007669"/>
    <property type="project" value="InterPro"/>
</dbReference>
<dbReference type="PANTHER" id="PTHR10357:SF210">
    <property type="entry name" value="MALTODEXTRIN GLUCOSIDASE"/>
    <property type="match status" value="1"/>
</dbReference>
<feature type="region of interest" description="Disordered" evidence="3">
    <location>
        <begin position="144"/>
        <end position="175"/>
    </location>
</feature>
<keyword evidence="2" id="KW-0326">Glycosidase</keyword>
<gene>
    <name evidence="5" type="ORF">AXF14_09700</name>
</gene>
<keyword evidence="1" id="KW-0378">Hydrolase</keyword>
<keyword evidence="6" id="KW-1185">Reference proteome</keyword>
<dbReference type="InterPro" id="IPR004185">
    <property type="entry name" value="Glyco_hydro_13_lg-like_dom"/>
</dbReference>
<proteinExistence type="predicted"/>
<dbReference type="SMART" id="SM00642">
    <property type="entry name" value="Aamy"/>
    <property type="match status" value="1"/>
</dbReference>
<name>A0A0X8JGU3_ACTRD</name>
<dbReference type="CDD" id="cd02857">
    <property type="entry name" value="E_set_CDase_PDE_N"/>
    <property type="match status" value="1"/>
</dbReference>
<sequence>MTANLLTEPHHDSGPAHLLGVRRAGAVLTARLWVPAPRSPERVVLRQVVDGEPAVTEMERVAAEPGGAWWEGPVRLVNPVNRYRFLLLEPDAEQPWLWYQRDGLSAHDVPDATDFQVSPEEGLPQWVPDAVVYQIFPDRYGVGAASAAQPSPSGEGAVASTRTPPAWAEPRPWLSEPPARGHVTGRVWYGGDLDGVAEHLEWIQDLGADTVYLTPVFPAGSTHRYDARSFERVDELLGGNEALARLAAALHERGMRLILDLTTNHTGATHDWFRSAVADAGSTEARFYSFEKHPDVYACWLDVPSLPKLDHSAPELRDRLVRGEDSVTARWLLPPYEADGWRTDVANMTGRHGMTDLAHQAAADMRATMAQVEERTGRETWLVAEHFYDASADLTGPGWHGAMNYMGLTRPLWAWLSATQGEAAHLFDSWPTPVPHLPGDEVVAGARRYAGTIPPAALERSMNLLGSHDTPRVRSVVGTRELQMVAATVLFTVPGVPAVFSGDELGATGTTGEHSRTTIPWVTGADGVQGPEVAEYGSWGGVDRVVLGHYRALARRRRETPALRRGGLRWLHAGADLLVWQRTHPDGDVLVAVARDAAAPVRIPLKALPAETAGRIETVGALSATVEGERPDAVLVLAADGPGSVIVDLPRTAPPSH</sequence>
<evidence type="ECO:0000313" key="5">
    <source>
        <dbReference type="EMBL" id="AMD88545.1"/>
    </source>
</evidence>
<evidence type="ECO:0000256" key="3">
    <source>
        <dbReference type="SAM" id="MobiDB-lite"/>
    </source>
</evidence>
<dbReference type="InterPro" id="IPR006047">
    <property type="entry name" value="GH13_cat_dom"/>
</dbReference>
<dbReference type="PANTHER" id="PTHR10357">
    <property type="entry name" value="ALPHA-AMYLASE FAMILY MEMBER"/>
    <property type="match status" value="1"/>
</dbReference>
<accession>A0A0X8JGU3</accession>
<dbReference type="Proteomes" id="UP000065220">
    <property type="component" value="Chromosome"/>
</dbReference>
<dbReference type="EMBL" id="CP014228">
    <property type="protein sequence ID" value="AMD88545.1"/>
    <property type="molecule type" value="Genomic_DNA"/>
</dbReference>
<dbReference type="InterPro" id="IPR017853">
    <property type="entry name" value="GH"/>
</dbReference>
<evidence type="ECO:0000259" key="4">
    <source>
        <dbReference type="SMART" id="SM00642"/>
    </source>
</evidence>
<dbReference type="Gene3D" id="3.20.20.80">
    <property type="entry name" value="Glycosidases"/>
    <property type="match status" value="1"/>
</dbReference>
<evidence type="ECO:0000256" key="2">
    <source>
        <dbReference type="ARBA" id="ARBA00023295"/>
    </source>
</evidence>
<organism evidence="5 6">
    <name type="scientific">Actinomyces radicidentis</name>
    <dbReference type="NCBI Taxonomy" id="111015"/>
    <lineage>
        <taxon>Bacteria</taxon>
        <taxon>Bacillati</taxon>
        <taxon>Actinomycetota</taxon>
        <taxon>Actinomycetes</taxon>
        <taxon>Actinomycetales</taxon>
        <taxon>Actinomycetaceae</taxon>
        <taxon>Actinomyces</taxon>
    </lineage>
</organism>
<dbReference type="KEGG" id="ard:AXF14_09700"/>
<dbReference type="AlphaFoldDB" id="A0A0X8JGU3"/>
<feature type="compositionally biased region" description="Low complexity" evidence="3">
    <location>
        <begin position="144"/>
        <end position="157"/>
    </location>
</feature>
<dbReference type="Pfam" id="PF00128">
    <property type="entry name" value="Alpha-amylase"/>
    <property type="match status" value="2"/>
</dbReference>
<dbReference type="GO" id="GO:0004553">
    <property type="term" value="F:hydrolase activity, hydrolyzing O-glycosyl compounds"/>
    <property type="evidence" value="ECO:0007669"/>
    <property type="project" value="InterPro"/>
</dbReference>